<evidence type="ECO:0000313" key="2">
    <source>
        <dbReference type="EMBL" id="GAF96630.1"/>
    </source>
</evidence>
<accession>X0V7L0</accession>
<evidence type="ECO:0000256" key="1">
    <source>
        <dbReference type="SAM" id="MobiDB-lite"/>
    </source>
</evidence>
<name>X0V7L0_9ZZZZ</name>
<comment type="caution">
    <text evidence="2">The sequence shown here is derived from an EMBL/GenBank/DDBJ whole genome shotgun (WGS) entry which is preliminary data.</text>
</comment>
<sequence length="151" mass="16596">GRKSRTKGAQGERDVANALRVIYPDAARGGLLQTQYGTASNACDVEHTPWWIEVKRGQRPNIQGAYDQATDATDGRPVLVVTRKDRSDWLCTMTLEQFKHLIGIIKEYQKAIDPEFRVIVGASASPAEDDSPQPSAGEAWHGPPSPDPSKR</sequence>
<dbReference type="AlphaFoldDB" id="X0V7L0"/>
<gene>
    <name evidence="2" type="ORF">S01H1_28353</name>
</gene>
<proteinExistence type="predicted"/>
<feature type="region of interest" description="Disordered" evidence="1">
    <location>
        <begin position="123"/>
        <end position="151"/>
    </location>
</feature>
<feature type="non-terminal residue" evidence="2">
    <location>
        <position position="1"/>
    </location>
</feature>
<organism evidence="2">
    <name type="scientific">marine sediment metagenome</name>
    <dbReference type="NCBI Taxonomy" id="412755"/>
    <lineage>
        <taxon>unclassified sequences</taxon>
        <taxon>metagenomes</taxon>
        <taxon>ecological metagenomes</taxon>
    </lineage>
</organism>
<dbReference type="EMBL" id="BARS01017326">
    <property type="protein sequence ID" value="GAF96630.1"/>
    <property type="molecule type" value="Genomic_DNA"/>
</dbReference>
<protein>
    <submittedName>
        <fullName evidence="2">Uncharacterized protein</fullName>
    </submittedName>
</protein>
<reference evidence="2" key="1">
    <citation type="journal article" date="2014" name="Front. Microbiol.">
        <title>High frequency of phylogenetically diverse reductive dehalogenase-homologous genes in deep subseafloor sedimentary metagenomes.</title>
        <authorList>
            <person name="Kawai M."/>
            <person name="Futagami T."/>
            <person name="Toyoda A."/>
            <person name="Takaki Y."/>
            <person name="Nishi S."/>
            <person name="Hori S."/>
            <person name="Arai W."/>
            <person name="Tsubouchi T."/>
            <person name="Morono Y."/>
            <person name="Uchiyama I."/>
            <person name="Ito T."/>
            <person name="Fujiyama A."/>
            <person name="Inagaki F."/>
            <person name="Takami H."/>
        </authorList>
    </citation>
    <scope>NUCLEOTIDE SEQUENCE</scope>
    <source>
        <strain evidence="2">Expedition CK06-06</strain>
    </source>
</reference>